<dbReference type="Proteomes" id="UP000751190">
    <property type="component" value="Unassembled WGS sequence"/>
</dbReference>
<evidence type="ECO:0000313" key="15">
    <source>
        <dbReference type="Proteomes" id="UP000751190"/>
    </source>
</evidence>
<gene>
    <name evidence="14" type="ORF">KFE25_003162</name>
</gene>
<dbReference type="GO" id="GO:0005524">
    <property type="term" value="F:ATP binding"/>
    <property type="evidence" value="ECO:0007669"/>
    <property type="project" value="UniProtKB-UniRule"/>
</dbReference>
<dbReference type="PANTHER" id="PTHR24058">
    <property type="entry name" value="DUAL SPECIFICITY PROTEIN KINASE"/>
    <property type="match status" value="1"/>
</dbReference>
<dbReference type="PROSITE" id="PS50011">
    <property type="entry name" value="PROTEIN_KINASE_DOM"/>
    <property type="match status" value="1"/>
</dbReference>
<dbReference type="PROSITE" id="PS00108">
    <property type="entry name" value="PROTEIN_KINASE_ST"/>
    <property type="match status" value="1"/>
</dbReference>
<feature type="domain" description="Protein kinase" evidence="13">
    <location>
        <begin position="389"/>
        <end position="710"/>
    </location>
</feature>
<evidence type="ECO:0000256" key="10">
    <source>
        <dbReference type="ARBA" id="ARBA00051680"/>
    </source>
</evidence>
<dbReference type="InterPro" id="IPR017441">
    <property type="entry name" value="Protein_kinase_ATP_BS"/>
</dbReference>
<feature type="compositionally biased region" description="Low complexity" evidence="12">
    <location>
        <begin position="771"/>
        <end position="783"/>
    </location>
</feature>
<dbReference type="InterPro" id="IPR008271">
    <property type="entry name" value="Ser/Thr_kinase_AS"/>
</dbReference>
<evidence type="ECO:0000256" key="11">
    <source>
        <dbReference type="PROSITE-ProRule" id="PRU10141"/>
    </source>
</evidence>
<dbReference type="Gene3D" id="3.30.200.20">
    <property type="entry name" value="Phosphorylase Kinase, domain 1"/>
    <property type="match status" value="1"/>
</dbReference>
<name>A0A8J6C7D6_DIALT</name>
<feature type="region of interest" description="Disordered" evidence="12">
    <location>
        <begin position="715"/>
        <end position="755"/>
    </location>
</feature>
<sequence length="905" mass="92418">MNHVQHSPFVRYSALEPLERLDSAPMPHSTACAGGGGGLMGLQMVPPSMHTPAFAGIASFGAVRGGARDAGACAGHTQLGGCAGASAMAVDDTGGDAALAGGCAPAWGQRAPHASVPTALPSNAHAPASGGAVGAVWAALLPAEQARAQAQQLAQLQQLSYAQLHEQSRAAQAHARGLLAADGAQCAGAGDGPSGAQPPTVGALPAGCAAAAVLGVMGIGPNGALDPKSACYEPAHAGSLAFAPAPLDAQGGGGMGAGQQQPSGQPPTAHAPARRLARDSSTAPVRKLSVQLIDTYKLINTVYYERRKRRSARNSASASKKERKAVPPSGEAAAACAQTGGSCGGASPLTEHGGTLLATQPAVPPQHSCDDEHFDYIVTAGETFAGRYRVEGGLIGKGSFGQVVKATDTLTGAYVAIKIIKAKKPFLQQAKTELELLQLLNSKDPHDHAAIVRLLAHFVHRGHQCLVFELLSYNLYDLLRHTHFRGISLNLIRKFARQILKSLGFLSLSEVGVIHCDLKPENILLRHPKRSSIKLVDFGSSCRSHQRMYSYIQSRFYRSPEVLLGCAYGPPIDMWSLGCILVELHTGEPLFAGSDELDQVGRIAQLLGNPPAAMIKAGSKGLKCFAPSDTASGYTLRRPAAPSAPASAPRAASLHELLGVESGGPGGRRLHEPGHSTMDYLKFKDLVLKMLAYDPAERISPFKALTHSFFGQTNESYTQTDPRSNEPTHVTHAAHTSAHTAANGAPASGTRLRTGAHSAGAAGAATAAACANGASDGGASRAAAGGGAVGAGNGGRGDVLSSGSSGAPATRSMAEQLRQLAVGSEHSQAQQPQTAGAGLRTHALRGDAVELAAASGDGDGHARPAWCDGPPAATAGACAGGALGGRTAGASADESLVEKGCQSDL</sequence>
<comment type="catalytic activity">
    <reaction evidence="8">
        <text>L-seryl-[protein] + ATP = O-phospho-L-seryl-[protein] + ADP + H(+)</text>
        <dbReference type="Rhea" id="RHEA:17989"/>
        <dbReference type="Rhea" id="RHEA-COMP:9863"/>
        <dbReference type="Rhea" id="RHEA-COMP:11604"/>
        <dbReference type="ChEBI" id="CHEBI:15378"/>
        <dbReference type="ChEBI" id="CHEBI:29999"/>
        <dbReference type="ChEBI" id="CHEBI:30616"/>
        <dbReference type="ChEBI" id="CHEBI:83421"/>
        <dbReference type="ChEBI" id="CHEBI:456216"/>
        <dbReference type="EC" id="2.7.12.1"/>
    </reaction>
</comment>
<dbReference type="Gene3D" id="1.10.510.10">
    <property type="entry name" value="Transferase(Phosphotransferase) domain 1"/>
    <property type="match status" value="1"/>
</dbReference>
<keyword evidence="4" id="KW-0808">Transferase</keyword>
<feature type="compositionally biased region" description="Gly residues" evidence="12">
    <location>
        <begin position="784"/>
        <end position="797"/>
    </location>
</feature>
<organism evidence="14 15">
    <name type="scientific">Diacronema lutheri</name>
    <name type="common">Unicellular marine alga</name>
    <name type="synonym">Monochrysis lutheri</name>
    <dbReference type="NCBI Taxonomy" id="2081491"/>
    <lineage>
        <taxon>Eukaryota</taxon>
        <taxon>Haptista</taxon>
        <taxon>Haptophyta</taxon>
        <taxon>Pavlovophyceae</taxon>
        <taxon>Pavlovales</taxon>
        <taxon>Pavlovaceae</taxon>
        <taxon>Diacronema</taxon>
    </lineage>
</organism>
<proteinExistence type="inferred from homology"/>
<feature type="region of interest" description="Disordered" evidence="12">
    <location>
        <begin position="880"/>
        <end position="905"/>
    </location>
</feature>
<comment type="similarity">
    <text evidence="1">Belongs to the protein kinase superfamily. CMGC Ser/Thr protein kinase family. MNB/DYRK subfamily.</text>
</comment>
<protein>
    <recommendedName>
        <fullName evidence="2">dual-specificity kinase</fullName>
        <ecNumber evidence="2">2.7.12.1</ecNumber>
    </recommendedName>
</protein>
<feature type="region of interest" description="Disordered" evidence="12">
    <location>
        <begin position="243"/>
        <end position="284"/>
    </location>
</feature>
<keyword evidence="6" id="KW-0418">Kinase</keyword>
<dbReference type="EC" id="2.7.12.1" evidence="2"/>
<evidence type="ECO:0000259" key="13">
    <source>
        <dbReference type="PROSITE" id="PS50011"/>
    </source>
</evidence>
<dbReference type="InterPro" id="IPR011009">
    <property type="entry name" value="Kinase-like_dom_sf"/>
</dbReference>
<comment type="catalytic activity">
    <reaction evidence="9">
        <text>L-threonyl-[protein] + ATP = O-phospho-L-threonyl-[protein] + ADP + H(+)</text>
        <dbReference type="Rhea" id="RHEA:46608"/>
        <dbReference type="Rhea" id="RHEA-COMP:11060"/>
        <dbReference type="Rhea" id="RHEA-COMP:11605"/>
        <dbReference type="ChEBI" id="CHEBI:15378"/>
        <dbReference type="ChEBI" id="CHEBI:30013"/>
        <dbReference type="ChEBI" id="CHEBI:30616"/>
        <dbReference type="ChEBI" id="CHEBI:61977"/>
        <dbReference type="ChEBI" id="CHEBI:456216"/>
        <dbReference type="EC" id="2.7.12.1"/>
    </reaction>
</comment>
<evidence type="ECO:0000256" key="4">
    <source>
        <dbReference type="ARBA" id="ARBA00022679"/>
    </source>
</evidence>
<evidence type="ECO:0000256" key="9">
    <source>
        <dbReference type="ARBA" id="ARBA00049308"/>
    </source>
</evidence>
<evidence type="ECO:0000256" key="3">
    <source>
        <dbReference type="ARBA" id="ARBA00022527"/>
    </source>
</evidence>
<keyword evidence="15" id="KW-1185">Reference proteome</keyword>
<evidence type="ECO:0000256" key="12">
    <source>
        <dbReference type="SAM" id="MobiDB-lite"/>
    </source>
</evidence>
<feature type="compositionally biased region" description="Low complexity" evidence="12">
    <location>
        <begin position="258"/>
        <end position="267"/>
    </location>
</feature>
<feature type="region of interest" description="Disordered" evidence="12">
    <location>
        <begin position="309"/>
        <end position="338"/>
    </location>
</feature>
<dbReference type="GO" id="GO:0004674">
    <property type="term" value="F:protein serine/threonine kinase activity"/>
    <property type="evidence" value="ECO:0007669"/>
    <property type="project" value="UniProtKB-KW"/>
</dbReference>
<evidence type="ECO:0000313" key="14">
    <source>
        <dbReference type="EMBL" id="KAG8459710.1"/>
    </source>
</evidence>
<dbReference type="PANTHER" id="PTHR24058:SF28">
    <property type="entry name" value="SERINE_THREONINE-PROTEIN KINASE MINIBRAIN"/>
    <property type="match status" value="1"/>
</dbReference>
<keyword evidence="7 11" id="KW-0067">ATP-binding</keyword>
<evidence type="ECO:0000256" key="1">
    <source>
        <dbReference type="ARBA" id="ARBA00008867"/>
    </source>
</evidence>
<feature type="compositionally biased region" description="Polar residues" evidence="12">
    <location>
        <begin position="715"/>
        <end position="727"/>
    </location>
</feature>
<dbReference type="SUPFAM" id="SSF56112">
    <property type="entry name" value="Protein kinase-like (PK-like)"/>
    <property type="match status" value="1"/>
</dbReference>
<accession>A0A8J6C7D6</accession>
<keyword evidence="5 11" id="KW-0547">Nucleotide-binding</keyword>
<dbReference type="SMART" id="SM00220">
    <property type="entry name" value="S_TKc"/>
    <property type="match status" value="1"/>
</dbReference>
<comment type="caution">
    <text evidence="14">The sequence shown here is derived from an EMBL/GenBank/DDBJ whole genome shotgun (WGS) entry which is preliminary data.</text>
</comment>
<dbReference type="InterPro" id="IPR044131">
    <property type="entry name" value="PKc_DYR1A/1B"/>
</dbReference>
<reference evidence="14" key="1">
    <citation type="submission" date="2021-05" db="EMBL/GenBank/DDBJ databases">
        <title>The genome of the haptophyte Pavlova lutheri (Diacronema luteri, Pavlovales) - a model for lipid biosynthesis in eukaryotic algae.</title>
        <authorList>
            <person name="Hulatt C.J."/>
            <person name="Posewitz M.C."/>
        </authorList>
    </citation>
    <scope>NUCLEOTIDE SEQUENCE</scope>
    <source>
        <strain evidence="14">NIVA-4/92</strain>
    </source>
</reference>
<feature type="binding site" evidence="11">
    <location>
        <position position="418"/>
    </location>
    <ligand>
        <name>ATP</name>
        <dbReference type="ChEBI" id="CHEBI:30616"/>
    </ligand>
</feature>
<dbReference type="EMBL" id="JAGTXO010000038">
    <property type="protein sequence ID" value="KAG8459710.1"/>
    <property type="molecule type" value="Genomic_DNA"/>
</dbReference>
<evidence type="ECO:0000256" key="6">
    <source>
        <dbReference type="ARBA" id="ARBA00022777"/>
    </source>
</evidence>
<evidence type="ECO:0000256" key="7">
    <source>
        <dbReference type="ARBA" id="ARBA00022840"/>
    </source>
</evidence>
<dbReference type="CDD" id="cd14226">
    <property type="entry name" value="PKc_DYRK1"/>
    <property type="match status" value="1"/>
</dbReference>
<feature type="region of interest" description="Disordered" evidence="12">
    <location>
        <begin position="771"/>
        <end position="813"/>
    </location>
</feature>
<dbReference type="PROSITE" id="PS00107">
    <property type="entry name" value="PROTEIN_KINASE_ATP"/>
    <property type="match status" value="1"/>
</dbReference>
<dbReference type="InterPro" id="IPR000719">
    <property type="entry name" value="Prot_kinase_dom"/>
</dbReference>
<dbReference type="InterPro" id="IPR050494">
    <property type="entry name" value="Ser_Thr_dual-spec_kinase"/>
</dbReference>
<dbReference type="Pfam" id="PF00069">
    <property type="entry name" value="Pkinase"/>
    <property type="match status" value="1"/>
</dbReference>
<comment type="catalytic activity">
    <reaction evidence="10">
        <text>L-tyrosyl-[protein] + ATP = O-phospho-L-tyrosyl-[protein] + ADP + H(+)</text>
        <dbReference type="Rhea" id="RHEA:10596"/>
        <dbReference type="Rhea" id="RHEA-COMP:10136"/>
        <dbReference type="Rhea" id="RHEA-COMP:20101"/>
        <dbReference type="ChEBI" id="CHEBI:15378"/>
        <dbReference type="ChEBI" id="CHEBI:30616"/>
        <dbReference type="ChEBI" id="CHEBI:46858"/>
        <dbReference type="ChEBI" id="CHEBI:61978"/>
        <dbReference type="ChEBI" id="CHEBI:456216"/>
        <dbReference type="EC" id="2.7.12.1"/>
    </reaction>
</comment>
<evidence type="ECO:0000256" key="2">
    <source>
        <dbReference type="ARBA" id="ARBA00013203"/>
    </source>
</evidence>
<feature type="compositionally biased region" description="Low complexity" evidence="12">
    <location>
        <begin position="728"/>
        <end position="742"/>
    </location>
</feature>
<evidence type="ECO:0000256" key="8">
    <source>
        <dbReference type="ARBA" id="ARBA00049003"/>
    </source>
</evidence>
<keyword evidence="3" id="KW-0723">Serine/threonine-protein kinase</keyword>
<evidence type="ECO:0000256" key="5">
    <source>
        <dbReference type="ARBA" id="ARBA00022741"/>
    </source>
</evidence>
<dbReference type="OrthoDB" id="9332038at2759"/>
<dbReference type="GO" id="GO:0004712">
    <property type="term" value="F:protein serine/threonine/tyrosine kinase activity"/>
    <property type="evidence" value="ECO:0007669"/>
    <property type="project" value="UniProtKB-EC"/>
</dbReference>
<dbReference type="AlphaFoldDB" id="A0A8J6C7D6"/>